<dbReference type="GO" id="GO:0006782">
    <property type="term" value="P:protoporphyrinogen IX biosynthetic process"/>
    <property type="evidence" value="ECO:0007669"/>
    <property type="project" value="UniProtKB-UniRule"/>
</dbReference>
<dbReference type="EC" id="4.2.1.75" evidence="3 9"/>
<proteinExistence type="inferred from homology"/>
<dbReference type="GO" id="GO:0006780">
    <property type="term" value="P:uroporphyrinogen III biosynthetic process"/>
    <property type="evidence" value="ECO:0007669"/>
    <property type="project" value="UniProtKB-UniRule"/>
</dbReference>
<dbReference type="RefSeq" id="WP_085758286.1">
    <property type="nucleotide sequence ID" value="NZ_CP019343.1"/>
</dbReference>
<evidence type="ECO:0000256" key="1">
    <source>
        <dbReference type="ARBA" id="ARBA00004772"/>
    </source>
</evidence>
<evidence type="ECO:0000256" key="6">
    <source>
        <dbReference type="ARBA" id="ARBA00037589"/>
    </source>
</evidence>
<dbReference type="GO" id="GO:0004852">
    <property type="term" value="F:uroporphyrinogen-III synthase activity"/>
    <property type="evidence" value="ECO:0007669"/>
    <property type="project" value="UniProtKB-UniRule"/>
</dbReference>
<evidence type="ECO:0000256" key="7">
    <source>
        <dbReference type="ARBA" id="ARBA00040167"/>
    </source>
</evidence>
<dbReference type="CDD" id="cd06578">
    <property type="entry name" value="HemD"/>
    <property type="match status" value="1"/>
</dbReference>
<feature type="domain" description="Tetrapyrrole biosynthesis uroporphyrinogen III synthase" evidence="10">
    <location>
        <begin position="20"/>
        <end position="251"/>
    </location>
</feature>
<evidence type="ECO:0000256" key="5">
    <source>
        <dbReference type="ARBA" id="ARBA00023244"/>
    </source>
</evidence>
<dbReference type="EMBL" id="CP019343">
    <property type="protein sequence ID" value="ARN74152.1"/>
    <property type="molecule type" value="Genomic_DNA"/>
</dbReference>
<comment type="similarity">
    <text evidence="2 9">Belongs to the uroporphyrinogen-III synthase family.</text>
</comment>
<dbReference type="Gene3D" id="3.40.50.10090">
    <property type="match status" value="2"/>
</dbReference>
<protein>
    <recommendedName>
        <fullName evidence="7 9">Uroporphyrinogen-III synthase</fullName>
        <ecNumber evidence="3 9">4.2.1.75</ecNumber>
    </recommendedName>
</protein>
<dbReference type="AlphaFoldDB" id="A0A1X9NCK3"/>
<sequence>MSLQPLSVLVTRPQGQAAPLMAAIEHAGGDVWHYAVMAIAELTTDEQRQQCKQTIMALDEYQHIIFISGNAVHFGMEWINHYWPQLPLGINWYGIGKKTVAQLIEQGVPCVDSGSSGAMNSEALLQHNNLQQLAQQKVLIVRGVGGRDYLAEQLSQRGAKVSYAECYKRLLPALPKGELTAMIAHNAVNTVCLNSGESVNNFYQLLGDDRAPWLDQLTIVVPGDRVSAIASELGFAQVVTAENASDESMLEALKRL</sequence>
<gene>
    <name evidence="11" type="ORF">BST96_08480</name>
</gene>
<dbReference type="OrthoDB" id="9787650at2"/>
<dbReference type="PANTHER" id="PTHR38042:SF1">
    <property type="entry name" value="UROPORPHYRINOGEN-III SYNTHASE, CHLOROPLASTIC"/>
    <property type="match status" value="1"/>
</dbReference>
<evidence type="ECO:0000256" key="4">
    <source>
        <dbReference type="ARBA" id="ARBA00023239"/>
    </source>
</evidence>
<dbReference type="STRING" id="716816.BST96_08480"/>
<dbReference type="UniPathway" id="UPA00251">
    <property type="reaction ID" value="UER00320"/>
</dbReference>
<dbReference type="KEGG" id="osg:BST96_08480"/>
<dbReference type="PANTHER" id="PTHR38042">
    <property type="entry name" value="UROPORPHYRINOGEN-III SYNTHASE, CHLOROPLASTIC"/>
    <property type="match status" value="1"/>
</dbReference>
<dbReference type="Pfam" id="PF02602">
    <property type="entry name" value="HEM4"/>
    <property type="match status" value="1"/>
</dbReference>
<evidence type="ECO:0000259" key="10">
    <source>
        <dbReference type="Pfam" id="PF02602"/>
    </source>
</evidence>
<reference evidence="11 12" key="1">
    <citation type="submission" date="2016-11" db="EMBL/GenBank/DDBJ databases">
        <title>Trade-off between light-utilization and light-protection in marine flavobacteria.</title>
        <authorList>
            <person name="Kumagai Y."/>
        </authorList>
    </citation>
    <scope>NUCLEOTIDE SEQUENCE [LARGE SCALE GENOMIC DNA]</scope>
    <source>
        <strain evidence="11 12">NBRC 107125</strain>
    </source>
</reference>
<organism evidence="11 12">
    <name type="scientific">Oceanicoccus sagamiensis</name>
    <dbReference type="NCBI Taxonomy" id="716816"/>
    <lineage>
        <taxon>Bacteria</taxon>
        <taxon>Pseudomonadati</taxon>
        <taxon>Pseudomonadota</taxon>
        <taxon>Gammaproteobacteria</taxon>
        <taxon>Cellvibrionales</taxon>
        <taxon>Spongiibacteraceae</taxon>
        <taxon>Oceanicoccus</taxon>
    </lineage>
</organism>
<evidence type="ECO:0000313" key="12">
    <source>
        <dbReference type="Proteomes" id="UP000193450"/>
    </source>
</evidence>
<evidence type="ECO:0000256" key="9">
    <source>
        <dbReference type="RuleBase" id="RU366031"/>
    </source>
</evidence>
<dbReference type="InterPro" id="IPR036108">
    <property type="entry name" value="4pyrrol_syn_uPrphyn_synt_sf"/>
</dbReference>
<dbReference type="InterPro" id="IPR003754">
    <property type="entry name" value="4pyrrol_synth_uPrphyn_synth"/>
</dbReference>
<name>A0A1X9NCK3_9GAMM</name>
<evidence type="ECO:0000313" key="11">
    <source>
        <dbReference type="EMBL" id="ARN74152.1"/>
    </source>
</evidence>
<dbReference type="Proteomes" id="UP000193450">
    <property type="component" value="Chromosome"/>
</dbReference>
<dbReference type="SUPFAM" id="SSF69618">
    <property type="entry name" value="HemD-like"/>
    <property type="match status" value="1"/>
</dbReference>
<keyword evidence="12" id="KW-1185">Reference proteome</keyword>
<dbReference type="InterPro" id="IPR039793">
    <property type="entry name" value="UROS/Hem4"/>
</dbReference>
<comment type="function">
    <text evidence="6 9">Catalyzes cyclization of the linear tetrapyrrole, hydroxymethylbilane, to the macrocyclic uroporphyrinogen III.</text>
</comment>
<accession>A0A1X9NCK3</accession>
<comment type="pathway">
    <text evidence="1 9">Porphyrin-containing compound metabolism; protoporphyrin-IX biosynthesis; coproporphyrinogen-III from 5-aminolevulinate: step 3/4.</text>
</comment>
<keyword evidence="5 9" id="KW-0627">Porphyrin biosynthesis</keyword>
<evidence type="ECO:0000256" key="2">
    <source>
        <dbReference type="ARBA" id="ARBA00008133"/>
    </source>
</evidence>
<evidence type="ECO:0000256" key="8">
    <source>
        <dbReference type="ARBA" id="ARBA00048617"/>
    </source>
</evidence>
<comment type="catalytic activity">
    <reaction evidence="8 9">
        <text>hydroxymethylbilane = uroporphyrinogen III + H2O</text>
        <dbReference type="Rhea" id="RHEA:18965"/>
        <dbReference type="ChEBI" id="CHEBI:15377"/>
        <dbReference type="ChEBI" id="CHEBI:57308"/>
        <dbReference type="ChEBI" id="CHEBI:57845"/>
        <dbReference type="EC" id="4.2.1.75"/>
    </reaction>
</comment>
<keyword evidence="4 9" id="KW-0456">Lyase</keyword>
<evidence type="ECO:0000256" key="3">
    <source>
        <dbReference type="ARBA" id="ARBA00013109"/>
    </source>
</evidence>